<feature type="compositionally biased region" description="Polar residues" evidence="9">
    <location>
        <begin position="1087"/>
        <end position="1101"/>
    </location>
</feature>
<dbReference type="CDD" id="cd00202">
    <property type="entry name" value="ZnF_GATA"/>
    <property type="match status" value="1"/>
</dbReference>
<accession>A0A5D3B4D5</accession>
<keyword evidence="6" id="KW-0804">Transcription</keyword>
<dbReference type="InterPro" id="IPR039355">
    <property type="entry name" value="Transcription_factor_GATA"/>
</dbReference>
<dbReference type="SMART" id="SM00401">
    <property type="entry name" value="ZnF_GATA"/>
    <property type="match status" value="1"/>
</dbReference>
<feature type="region of interest" description="Disordered" evidence="9">
    <location>
        <begin position="811"/>
        <end position="831"/>
    </location>
</feature>
<evidence type="ECO:0000256" key="5">
    <source>
        <dbReference type="ARBA" id="ARBA00023015"/>
    </source>
</evidence>
<evidence type="ECO:0000313" key="11">
    <source>
        <dbReference type="EMBL" id="TYJ56993.1"/>
    </source>
</evidence>
<feature type="compositionally biased region" description="Low complexity" evidence="9">
    <location>
        <begin position="54"/>
        <end position="79"/>
    </location>
</feature>
<dbReference type="PRINTS" id="PR00619">
    <property type="entry name" value="GATAZNFINGER"/>
</dbReference>
<feature type="compositionally biased region" description="Polar residues" evidence="9">
    <location>
        <begin position="1130"/>
        <end position="1157"/>
    </location>
</feature>
<keyword evidence="12" id="KW-1185">Reference proteome</keyword>
<dbReference type="InterPro" id="IPR000679">
    <property type="entry name" value="Znf_GATA"/>
</dbReference>
<dbReference type="Pfam" id="PF00320">
    <property type="entry name" value="GATA"/>
    <property type="match status" value="1"/>
</dbReference>
<feature type="compositionally biased region" description="Polar residues" evidence="9">
    <location>
        <begin position="1315"/>
        <end position="1327"/>
    </location>
</feature>
<feature type="compositionally biased region" description="Basic and acidic residues" evidence="9">
    <location>
        <begin position="945"/>
        <end position="955"/>
    </location>
</feature>
<feature type="compositionally biased region" description="Polar residues" evidence="9">
    <location>
        <begin position="811"/>
        <end position="824"/>
    </location>
</feature>
<comment type="caution">
    <text evidence="11">The sequence shown here is derived from an EMBL/GenBank/DDBJ whole genome shotgun (WGS) entry which is preliminary data.</text>
</comment>
<dbReference type="GO" id="GO:0000978">
    <property type="term" value="F:RNA polymerase II cis-regulatory region sequence-specific DNA binding"/>
    <property type="evidence" value="ECO:0007669"/>
    <property type="project" value="TreeGrafter"/>
</dbReference>
<feature type="region of interest" description="Disordered" evidence="9">
    <location>
        <begin position="1255"/>
        <end position="1327"/>
    </location>
</feature>
<feature type="region of interest" description="Disordered" evidence="9">
    <location>
        <begin position="379"/>
        <end position="504"/>
    </location>
</feature>
<feature type="domain" description="GATA-type" evidence="10">
    <location>
        <begin position="1211"/>
        <end position="1258"/>
    </location>
</feature>
<reference evidence="11 12" key="1">
    <citation type="submission" date="2017-05" db="EMBL/GenBank/DDBJ databases">
        <title>The Genome Sequence of Tsuchiyaea wingfieldii DSM 27421.</title>
        <authorList>
            <person name="Cuomo C."/>
            <person name="Passer A."/>
            <person name="Billmyre B."/>
            <person name="Heitman J."/>
        </authorList>
    </citation>
    <scope>NUCLEOTIDE SEQUENCE [LARGE SCALE GENOMIC DNA]</scope>
    <source>
        <strain evidence="11 12">DSM 27421</strain>
    </source>
</reference>
<keyword evidence="4" id="KW-0862">Zinc</keyword>
<feature type="compositionally biased region" description="Low complexity" evidence="9">
    <location>
        <begin position="177"/>
        <end position="193"/>
    </location>
</feature>
<dbReference type="Proteomes" id="UP000322245">
    <property type="component" value="Unassembled WGS sequence"/>
</dbReference>
<feature type="region of interest" description="Disordered" evidence="9">
    <location>
        <begin position="615"/>
        <end position="639"/>
    </location>
</feature>
<dbReference type="GO" id="GO:0008270">
    <property type="term" value="F:zinc ion binding"/>
    <property type="evidence" value="ECO:0007669"/>
    <property type="project" value="UniProtKB-KW"/>
</dbReference>
<dbReference type="PANTHER" id="PTHR10071:SF281">
    <property type="entry name" value="BOX A-BINDING FACTOR-RELATED"/>
    <property type="match status" value="1"/>
</dbReference>
<keyword evidence="2" id="KW-0479">Metal-binding</keyword>
<evidence type="ECO:0000259" key="10">
    <source>
        <dbReference type="PROSITE" id="PS50114"/>
    </source>
</evidence>
<dbReference type="FunFam" id="3.30.50.10:FF:000007">
    <property type="entry name" value="Nitrogen regulatory AreA, N-terminal"/>
    <property type="match status" value="1"/>
</dbReference>
<dbReference type="SUPFAM" id="SSF57716">
    <property type="entry name" value="Glucocorticoid receptor-like (DNA-binding domain)"/>
    <property type="match status" value="1"/>
</dbReference>
<dbReference type="EMBL" id="NIDF01000017">
    <property type="protein sequence ID" value="TYJ56993.1"/>
    <property type="molecule type" value="Genomic_DNA"/>
</dbReference>
<feature type="compositionally biased region" description="Basic and acidic residues" evidence="9">
    <location>
        <begin position="679"/>
        <end position="716"/>
    </location>
</feature>
<dbReference type="GO" id="GO:0045944">
    <property type="term" value="P:positive regulation of transcription by RNA polymerase II"/>
    <property type="evidence" value="ECO:0007669"/>
    <property type="project" value="TreeGrafter"/>
</dbReference>
<evidence type="ECO:0000256" key="4">
    <source>
        <dbReference type="ARBA" id="ARBA00022833"/>
    </source>
</evidence>
<dbReference type="GO" id="GO:0000981">
    <property type="term" value="F:DNA-binding transcription factor activity, RNA polymerase II-specific"/>
    <property type="evidence" value="ECO:0007669"/>
    <property type="project" value="TreeGrafter"/>
</dbReference>
<evidence type="ECO:0000256" key="1">
    <source>
        <dbReference type="ARBA" id="ARBA00004123"/>
    </source>
</evidence>
<gene>
    <name evidence="11" type="ORF">B9479_002272</name>
</gene>
<feature type="compositionally biased region" description="Polar residues" evidence="9">
    <location>
        <begin position="436"/>
        <end position="449"/>
    </location>
</feature>
<evidence type="ECO:0000313" key="12">
    <source>
        <dbReference type="Proteomes" id="UP000322245"/>
    </source>
</evidence>
<feature type="region of interest" description="Disordered" evidence="9">
    <location>
        <begin position="1"/>
        <end position="23"/>
    </location>
</feature>
<evidence type="ECO:0000256" key="2">
    <source>
        <dbReference type="ARBA" id="ARBA00022723"/>
    </source>
</evidence>
<evidence type="ECO:0000256" key="7">
    <source>
        <dbReference type="ARBA" id="ARBA00023242"/>
    </source>
</evidence>
<evidence type="ECO:0000256" key="8">
    <source>
        <dbReference type="PROSITE-ProRule" id="PRU00094"/>
    </source>
</evidence>
<feature type="region of interest" description="Disordered" evidence="9">
    <location>
        <begin position="41"/>
        <end position="252"/>
    </location>
</feature>
<protein>
    <recommendedName>
        <fullName evidence="10">GATA-type domain-containing protein</fullName>
    </recommendedName>
</protein>
<dbReference type="GO" id="GO:0005634">
    <property type="term" value="C:nucleus"/>
    <property type="evidence" value="ECO:0007669"/>
    <property type="project" value="UniProtKB-SubCell"/>
</dbReference>
<sequence>MSSVSASGQALRSWMNDKMGSRPYGTQKWRLATYNILHDNADIISTPSPPVTGPSPLSTTSSKSSPVSTTSNGTSSTASKLRPLLPRPSAREPTRPVSSATKAQLAAGKMDKLPWRTTSGGKKGPFTVDGGGGQASRGNTRGPERSPSRQQSNPPTPAMSPSMPINRHSFPYPPQAYPAFPQSSSFGKSGSFHSNDHHSSISTTPTPMTPIEITTAQPRNSYHQGTHQSTSRSKRNSHLVSTTPIEPPPSPWSGGFFGQSDDAFDWSSLPSSASWLPPQQHKQINSDEPLDPSIFASLAQIVENQSQRANMAPTDMMNVLDTTSPKSSGGAHSHSSGISLLNRRMQHQQGNNANGDHIPGILADPASLGAFPGSPHSYNHVSFAHPGGKNGKGAANGQPLTPWPLSERAQGETPATTPGGSEPWVNSPKEPGFYGSSWQQEASLRPESQGSRHRPIAPRRREAPHYPAPTGSKPGSVGHSRHASRAGSEAVPETPLPAGVELPELPPLPDGLSLEHLAQYGAAGLEMALRMGMGIGMGLGQSKPEDQQQWPPPSTNAPTPSSSQNAPSPADFKGRKNPNVVQNILEDDFLGGRVPSTPLMSPPLNIDVASFPVTRRPSQSDLASPTLPPLGSPDEMAKKDPLAAQVWKAYARARDTLPNGQRMENLTWRMMHLTLKKKEEEEKLAREAEEREREEREKEAAEKAAKDELPPMEERRGRSKGKSRIVGFAGATGSSSQSPNGMDIDWRAASRSRSRIPMDIDWRASSRSRSRSAAPFRNIFSEAHAHSLLASGGTPTAEMGQYMTGNGSWNVEASGNDSHGSQGQRHAHHQHAVSLPANHHSIMQAMGMSADGKTGEEEAFGASHQSQKAMEHLQMALASGQSPNSHAYNLPGISGPGLYSNTEENYHPQYGFLPRRVRKTSFDHTLKRVDEDESSTSPSSNPRKRQAEHSPRDGANKPLPEGDTGFPSSNFTFNFPQSYENFFDLNAASGTPSVSGEQGQNGEGEVDLVDLAEWASQPVTTGTSAFGSPSAFNNVEPGMSLPAMPQATGDNPFDFQQLMHLYLNANSSASPFTHINPNQVLGGGSSQGHTPGNEFSPNAISPASGAPTPGSNSGAAIRPMPKAVGGRPVEQSNMAPPNRSNSTPNLAALKTSGSNKSSRNKGDFAGPSSKSSKNNGHSKEASVSRSGQGSPEDEDGGPGSIMSNGENPTMCTNCQTTNTPLWRRDPEGQPLCNACGLFYKLHGVVRPLSLKTDVIKKRNRANQGKETGPSRKGSIAPPKNVSARPKPSSPSATTSSAAGGGGKKARRTSLGGSLPNDSSQLLSMSSQ</sequence>
<proteinExistence type="predicted"/>
<dbReference type="InterPro" id="IPR013088">
    <property type="entry name" value="Znf_NHR/GATA"/>
</dbReference>
<evidence type="ECO:0000256" key="9">
    <source>
        <dbReference type="SAM" id="MobiDB-lite"/>
    </source>
</evidence>
<evidence type="ECO:0000256" key="3">
    <source>
        <dbReference type="ARBA" id="ARBA00022771"/>
    </source>
</evidence>
<dbReference type="Pfam" id="PF08550">
    <property type="entry name" value="GATA_AreA"/>
    <property type="match status" value="1"/>
</dbReference>
<feature type="region of interest" description="Disordered" evidence="9">
    <location>
        <begin position="536"/>
        <end position="576"/>
    </location>
</feature>
<organism evidence="11 12">
    <name type="scientific">Cryptococcus floricola</name>
    <dbReference type="NCBI Taxonomy" id="2591691"/>
    <lineage>
        <taxon>Eukaryota</taxon>
        <taxon>Fungi</taxon>
        <taxon>Dikarya</taxon>
        <taxon>Basidiomycota</taxon>
        <taxon>Agaricomycotina</taxon>
        <taxon>Tremellomycetes</taxon>
        <taxon>Tremellales</taxon>
        <taxon>Cryptococcaceae</taxon>
        <taxon>Cryptococcus</taxon>
    </lineage>
</organism>
<feature type="compositionally biased region" description="Polar residues" evidence="9">
    <location>
        <begin position="216"/>
        <end position="231"/>
    </location>
</feature>
<dbReference type="PROSITE" id="PS00344">
    <property type="entry name" value="GATA_ZN_FINGER_1"/>
    <property type="match status" value="1"/>
</dbReference>
<dbReference type="PROSITE" id="PS50114">
    <property type="entry name" value="GATA_ZN_FINGER_2"/>
    <property type="match status" value="1"/>
</dbReference>
<dbReference type="Gene3D" id="3.30.50.10">
    <property type="entry name" value="Erythroid Transcription Factor GATA-1, subunit A"/>
    <property type="match status" value="1"/>
</dbReference>
<feature type="region of interest" description="Disordered" evidence="9">
    <location>
        <begin position="679"/>
        <end position="744"/>
    </location>
</feature>
<comment type="subcellular location">
    <subcellularLocation>
        <location evidence="1">Nucleus</location>
    </subcellularLocation>
</comment>
<dbReference type="InterPro" id="IPR013860">
    <property type="entry name" value="AreA_GATA"/>
</dbReference>
<evidence type="ECO:0000256" key="6">
    <source>
        <dbReference type="ARBA" id="ARBA00023163"/>
    </source>
</evidence>
<feature type="compositionally biased region" description="Low complexity" evidence="9">
    <location>
        <begin position="200"/>
        <end position="215"/>
    </location>
</feature>
<feature type="region of interest" description="Disordered" evidence="9">
    <location>
        <begin position="1074"/>
        <end position="1207"/>
    </location>
</feature>
<feature type="region of interest" description="Disordered" evidence="9">
    <location>
        <begin position="926"/>
        <end position="970"/>
    </location>
</feature>
<feature type="compositionally biased region" description="Polar residues" evidence="9">
    <location>
        <begin position="1"/>
        <end position="10"/>
    </location>
</feature>
<dbReference type="GO" id="GO:0000122">
    <property type="term" value="P:negative regulation of transcription by RNA polymerase II"/>
    <property type="evidence" value="ECO:0007669"/>
    <property type="project" value="TreeGrafter"/>
</dbReference>
<keyword evidence="5" id="KW-0805">Transcription regulation</keyword>
<keyword evidence="7" id="KW-0539">Nucleus</keyword>
<keyword evidence="3 8" id="KW-0863">Zinc-finger</keyword>
<dbReference type="PANTHER" id="PTHR10071">
    <property type="entry name" value="TRANSCRIPTION FACTOR GATA FAMILY MEMBER"/>
    <property type="match status" value="1"/>
</dbReference>
<feature type="compositionally biased region" description="Low complexity" evidence="9">
    <location>
        <begin position="1282"/>
        <end position="1297"/>
    </location>
</feature>
<name>A0A5D3B4D5_9TREE</name>